<feature type="region of interest" description="Disordered" evidence="1">
    <location>
        <begin position="104"/>
        <end position="230"/>
    </location>
</feature>
<evidence type="ECO:0000313" key="2">
    <source>
        <dbReference type="EMBL" id="PPR07663.1"/>
    </source>
</evidence>
<dbReference type="EMBL" id="NHTK01000371">
    <property type="protein sequence ID" value="PPR07663.1"/>
    <property type="molecule type" value="Genomic_DNA"/>
</dbReference>
<dbReference type="OrthoDB" id="3017944at2759"/>
<dbReference type="AlphaFoldDB" id="A0A409YXH0"/>
<comment type="caution">
    <text evidence="2">The sequence shown here is derived from an EMBL/GenBank/DDBJ whole genome shotgun (WGS) entry which is preliminary data.</text>
</comment>
<sequence length="919" mass="102710">MSAWNRAVQGAPASTGSALDSHLRPFLPYKLPNGGLLSTPGAIANQHLVSAHELALLDFLRGQPQELFWFLSNFPQDTLPPAVRALREELENVVVEQAVNAGIQAGNGGVGPAPQAGRQPEENLNGNDDEIPENNNMEEEGAANNGAENAGIPSDNSDDDSDNSDSSADDPLYLPGGGLNGAADNDRRKCKRNAASRQRRDQRARARALVRKEKSNPYHQEPQQNHSNGQHIVENDGRAVAEHQVLQDRTIHLLSELCAFSAASIVDDAGSADRLELHELIRLLIFKDRLDLRRRSSNFQPGSLECMSDVVLGYAKSEALESGMQLSAYLSAVHYAAQVQIWQKQNTELRKADVHRLVVKTMLQNFQNVPYVDESSLRNLYSLGLRIASLIAAATPYVLFLLAVTKVKTALKLLPGTQVVALHHIIRFPDESSLGRQIKQTLIPLMGQLCARYPISWDFLFEDYVAQLGDGTAPLLICDIMACDGIFDCFDFEAFVKERDYVSWSVVLGPSNPEKVFTVNHLLALYEAAELQLMSIGQFIQKIYMANQQSSQDPGDALDLPSFIPDCQWDKKVWDSVSLHPDIITVPTNYQPELNKEVKYGSQGISHREFTDTHRAYVEQRGKSCKTVKELRKKLKAQLATGKKAKIDRYTVVDASVFDGKILQIQDADKNLMALLLANMPEHLRRDLLATLEAVFPDGLQDMDSRQQENPSFDAYHFSYYNRYGKKGTNTPPEADPATIQRLGKQKVHTSQYIPRASEDYRDKTEVVKMLTDSFKPVLDWIQYQLKTLLPDVFDILEVLVDVMPMGDNLPMHPFTGFVVNLNVTTLIHRDKGDKEICIVLQISDCIGGELCLLEPGLVFRLRSGDALIFKSKEMSHFNCHFKGKRSTFVFHTDATMEGWALSRNNWGHNIHMSCSKMS</sequence>
<evidence type="ECO:0000256" key="1">
    <source>
        <dbReference type="SAM" id="MobiDB-lite"/>
    </source>
</evidence>
<feature type="compositionally biased region" description="Low complexity" evidence="1">
    <location>
        <begin position="142"/>
        <end position="155"/>
    </location>
</feature>
<dbReference type="STRING" id="181874.A0A409YXH0"/>
<name>A0A409YXH0_9AGAR</name>
<organism evidence="2 3">
    <name type="scientific">Panaeolus cyanescens</name>
    <dbReference type="NCBI Taxonomy" id="181874"/>
    <lineage>
        <taxon>Eukaryota</taxon>
        <taxon>Fungi</taxon>
        <taxon>Dikarya</taxon>
        <taxon>Basidiomycota</taxon>
        <taxon>Agaricomycotina</taxon>
        <taxon>Agaricomycetes</taxon>
        <taxon>Agaricomycetidae</taxon>
        <taxon>Agaricales</taxon>
        <taxon>Agaricineae</taxon>
        <taxon>Galeropsidaceae</taxon>
        <taxon>Panaeolus</taxon>
    </lineage>
</organism>
<dbReference type="InParanoid" id="A0A409YXH0"/>
<dbReference type="Proteomes" id="UP000284842">
    <property type="component" value="Unassembled WGS sequence"/>
</dbReference>
<reference evidence="2 3" key="1">
    <citation type="journal article" date="2018" name="Evol. Lett.">
        <title>Horizontal gene cluster transfer increased hallucinogenic mushroom diversity.</title>
        <authorList>
            <person name="Reynolds H.T."/>
            <person name="Vijayakumar V."/>
            <person name="Gluck-Thaler E."/>
            <person name="Korotkin H.B."/>
            <person name="Matheny P.B."/>
            <person name="Slot J.C."/>
        </authorList>
    </citation>
    <scope>NUCLEOTIDE SEQUENCE [LARGE SCALE GENOMIC DNA]</scope>
    <source>
        <strain evidence="2 3">2629</strain>
    </source>
</reference>
<accession>A0A409YXH0</accession>
<gene>
    <name evidence="2" type="ORF">CVT24_003819</name>
</gene>
<evidence type="ECO:0000313" key="3">
    <source>
        <dbReference type="Proteomes" id="UP000284842"/>
    </source>
</evidence>
<dbReference type="Gene3D" id="3.60.130.30">
    <property type="match status" value="1"/>
</dbReference>
<feature type="compositionally biased region" description="Polar residues" evidence="1">
    <location>
        <begin position="217"/>
        <end position="230"/>
    </location>
</feature>
<proteinExistence type="predicted"/>
<protein>
    <submittedName>
        <fullName evidence="2">Uncharacterized protein</fullName>
    </submittedName>
</protein>
<keyword evidence="3" id="KW-1185">Reference proteome</keyword>
<feature type="compositionally biased region" description="Acidic residues" evidence="1">
    <location>
        <begin position="127"/>
        <end position="141"/>
    </location>
</feature>
<feature type="compositionally biased region" description="Basic and acidic residues" evidence="1">
    <location>
        <begin position="198"/>
        <end position="216"/>
    </location>
</feature>